<organism evidence="16 17">
    <name type="scientific">Astyanax mexicanus</name>
    <name type="common">Blind cave fish</name>
    <name type="synonym">Astyanax fasciatus mexicanus</name>
    <dbReference type="NCBI Taxonomy" id="7994"/>
    <lineage>
        <taxon>Eukaryota</taxon>
        <taxon>Metazoa</taxon>
        <taxon>Chordata</taxon>
        <taxon>Craniata</taxon>
        <taxon>Vertebrata</taxon>
        <taxon>Euteleostomi</taxon>
        <taxon>Actinopterygii</taxon>
        <taxon>Neopterygii</taxon>
        <taxon>Teleostei</taxon>
        <taxon>Ostariophysi</taxon>
        <taxon>Characiformes</taxon>
        <taxon>Characoidei</taxon>
        <taxon>Acestrorhamphidae</taxon>
        <taxon>Acestrorhamphinae</taxon>
        <taxon>Astyanax</taxon>
    </lineage>
</organism>
<dbReference type="InterPro" id="IPR031328">
    <property type="entry name" value="Ephrin"/>
</dbReference>
<comment type="function">
    <text evidence="9">Cell surface GPI-bound ligand for Eph receptors, a family of receptor tyrosine kinases which are crucial for migration, repulsion and adhesion during neuronal, vascular and epithelial development. Binds promiscuously Eph receptors residing on adjacent cells, leading to contact-dependent bidirectional signaling into neighboring cells. May play a role in the interaction between activated B-lymphocytes and dendritic cells in tonsils.</text>
</comment>
<evidence type="ECO:0000313" key="17">
    <source>
        <dbReference type="Proteomes" id="UP000018467"/>
    </source>
</evidence>
<proteinExistence type="inferred from homology"/>
<comment type="subcellular location">
    <subcellularLocation>
        <location evidence="1">Cell membrane</location>
        <topology evidence="1">Lipid-anchor</topology>
        <topology evidence="1">GPI-anchor</topology>
    </subcellularLocation>
</comment>
<evidence type="ECO:0000313" key="16">
    <source>
        <dbReference type="Ensembl" id="ENSAMXP00000041947.1"/>
    </source>
</evidence>
<dbReference type="Proteomes" id="UP000018467">
    <property type="component" value="Unassembled WGS sequence"/>
</dbReference>
<evidence type="ECO:0000256" key="12">
    <source>
        <dbReference type="PROSITE-ProRule" id="PRU00884"/>
    </source>
</evidence>
<dbReference type="Ensembl" id="ENSAMXT00000036103.1">
    <property type="protein sequence ID" value="ENSAMXP00000041947.1"/>
    <property type="gene ID" value="ENSAMXG00000029119.1"/>
</dbReference>
<dbReference type="GeneTree" id="ENSGT00940000160040"/>
<dbReference type="PRINTS" id="PR01347">
    <property type="entry name" value="EPHRIN"/>
</dbReference>
<reference evidence="17" key="1">
    <citation type="submission" date="2013-03" db="EMBL/GenBank/DDBJ databases">
        <authorList>
            <person name="Jeffery W."/>
            <person name="Warren W."/>
            <person name="Wilson R.K."/>
        </authorList>
    </citation>
    <scope>NUCLEOTIDE SEQUENCE</scope>
    <source>
        <strain evidence="17">female</strain>
    </source>
</reference>
<dbReference type="InParanoid" id="A0A3B1JHQ0"/>
<dbReference type="GO" id="GO:0048013">
    <property type="term" value="P:ephrin receptor signaling pathway"/>
    <property type="evidence" value="ECO:0007669"/>
    <property type="project" value="InterPro"/>
</dbReference>
<evidence type="ECO:0000256" key="2">
    <source>
        <dbReference type="ARBA" id="ARBA00022475"/>
    </source>
</evidence>
<sequence>MSAPGLDAAMSFPRCPGAPSIFTLLLLLLMHVLSSALAKRHVVYWNSTNLRLTSDDYSVQVNLNDYLDILCPHYPPGQPPAGPPETLALYLVAESQFQGCQETKGAVKRWECNKPHDPLGPVRFSEKIQRFTPFSLGFEFLPGRHYYYSSLSTDDGPPLPCMKLRVTVCCEASEYSPLFIPSSSIFFSCRFFFFRGSPSPRALSRTQTTLFLRTRSPRLSLTSRSLSYTLSLSLSPSPPCFTDPSLSSSLSCSIFLTVILPLSPLYLPIP</sequence>
<dbReference type="PROSITE" id="PS51551">
    <property type="entry name" value="EPHRIN_RBD_2"/>
    <property type="match status" value="1"/>
</dbReference>
<keyword evidence="5 13" id="KW-0472">Membrane</keyword>
<keyword evidence="6" id="KW-1015">Disulfide bond</keyword>
<evidence type="ECO:0000256" key="13">
    <source>
        <dbReference type="RuleBase" id="RU004375"/>
    </source>
</evidence>
<keyword evidence="8" id="KW-0449">Lipoprotein</keyword>
<evidence type="ECO:0000256" key="14">
    <source>
        <dbReference type="SAM" id="SignalP"/>
    </source>
</evidence>
<keyword evidence="3" id="KW-0336">GPI-anchor</keyword>
<dbReference type="InterPro" id="IPR001799">
    <property type="entry name" value="Ephrin_RBD"/>
</dbReference>
<feature type="domain" description="Ephrin RBD" evidence="15">
    <location>
        <begin position="38"/>
        <end position="172"/>
    </location>
</feature>
<reference evidence="16" key="4">
    <citation type="submission" date="2025-09" db="UniProtKB">
        <authorList>
            <consortium name="Ensembl"/>
        </authorList>
    </citation>
    <scope>IDENTIFICATION</scope>
</reference>
<dbReference type="Pfam" id="PF00812">
    <property type="entry name" value="Ephrin"/>
    <property type="match status" value="1"/>
</dbReference>
<reference evidence="16" key="3">
    <citation type="submission" date="2025-08" db="UniProtKB">
        <authorList>
            <consortium name="Ensembl"/>
        </authorList>
    </citation>
    <scope>IDENTIFICATION</scope>
</reference>
<dbReference type="GO" id="GO:0007411">
    <property type="term" value="P:axon guidance"/>
    <property type="evidence" value="ECO:0007669"/>
    <property type="project" value="TreeGrafter"/>
</dbReference>
<evidence type="ECO:0000256" key="8">
    <source>
        <dbReference type="ARBA" id="ARBA00023288"/>
    </source>
</evidence>
<dbReference type="STRING" id="7994.ENSAMXP00000041947"/>
<dbReference type="CDD" id="cd10425">
    <property type="entry name" value="Ephrin-A_Ectodomain"/>
    <property type="match status" value="1"/>
</dbReference>
<dbReference type="InterPro" id="IPR019765">
    <property type="entry name" value="Ephrin_CS"/>
</dbReference>
<dbReference type="GO" id="GO:0098552">
    <property type="term" value="C:side of membrane"/>
    <property type="evidence" value="ECO:0007669"/>
    <property type="project" value="UniProtKB-KW"/>
</dbReference>
<evidence type="ECO:0000256" key="4">
    <source>
        <dbReference type="ARBA" id="ARBA00022729"/>
    </source>
</evidence>
<protein>
    <recommendedName>
        <fullName evidence="10">Ephrin-A4</fullName>
    </recommendedName>
    <alternativeName>
        <fullName evidence="11">EPH-related receptor tyrosine kinase ligand 4</fullName>
    </alternativeName>
</protein>
<dbReference type="Bgee" id="ENSAMXG00000029119">
    <property type="expression patterns" value="Expressed in olfactory epithelium and 7 other cell types or tissues"/>
</dbReference>
<dbReference type="InterPro" id="IPR034252">
    <property type="entry name" value="Ephrin-A_Ecto"/>
</dbReference>
<reference evidence="17" key="2">
    <citation type="journal article" date="2014" name="Nat. Commun.">
        <title>The cavefish genome reveals candidate genes for eye loss.</title>
        <authorList>
            <person name="McGaugh S.E."/>
            <person name="Gross J.B."/>
            <person name="Aken B."/>
            <person name="Blin M."/>
            <person name="Borowsky R."/>
            <person name="Chalopin D."/>
            <person name="Hinaux H."/>
            <person name="Jeffery W.R."/>
            <person name="Keene A."/>
            <person name="Ma L."/>
            <person name="Minx P."/>
            <person name="Murphy D."/>
            <person name="O'Quin K.E."/>
            <person name="Retaux S."/>
            <person name="Rohner N."/>
            <person name="Searle S.M."/>
            <person name="Stahl B.A."/>
            <person name="Tabin C."/>
            <person name="Volff J.N."/>
            <person name="Yoshizawa M."/>
            <person name="Warren W.C."/>
        </authorList>
    </citation>
    <scope>NUCLEOTIDE SEQUENCE [LARGE SCALE GENOMIC DNA]</scope>
    <source>
        <strain evidence="17">female</strain>
    </source>
</reference>
<keyword evidence="17" id="KW-1185">Reference proteome</keyword>
<dbReference type="PROSITE" id="PS01299">
    <property type="entry name" value="EPHRIN_RBD_1"/>
    <property type="match status" value="1"/>
</dbReference>
<dbReference type="Gene3D" id="2.60.40.420">
    <property type="entry name" value="Cupredoxins - blue copper proteins"/>
    <property type="match status" value="1"/>
</dbReference>
<keyword evidence="7" id="KW-0325">Glycoprotein</keyword>
<evidence type="ECO:0000259" key="15">
    <source>
        <dbReference type="PROSITE" id="PS51551"/>
    </source>
</evidence>
<name>A0A3B1JHQ0_ASTMX</name>
<evidence type="ECO:0000256" key="7">
    <source>
        <dbReference type="ARBA" id="ARBA00023180"/>
    </source>
</evidence>
<accession>A0A3B1JHQ0</accession>
<dbReference type="PANTHER" id="PTHR11304:SF42">
    <property type="entry name" value="EPHRIN-A4"/>
    <property type="match status" value="1"/>
</dbReference>
<keyword evidence="2" id="KW-1003">Cell membrane</keyword>
<dbReference type="PANTHER" id="PTHR11304">
    <property type="entry name" value="EPHRIN"/>
    <property type="match status" value="1"/>
</dbReference>
<evidence type="ECO:0000256" key="9">
    <source>
        <dbReference type="ARBA" id="ARBA00056022"/>
    </source>
</evidence>
<dbReference type="SUPFAM" id="SSF49503">
    <property type="entry name" value="Cupredoxins"/>
    <property type="match status" value="1"/>
</dbReference>
<dbReference type="AlphaFoldDB" id="A0A3B1JHQ0"/>
<feature type="chain" id="PRO_5017236082" description="Ephrin-A4" evidence="14">
    <location>
        <begin position="39"/>
        <end position="270"/>
    </location>
</feature>
<dbReference type="InterPro" id="IPR008972">
    <property type="entry name" value="Cupredoxin"/>
</dbReference>
<dbReference type="GO" id="GO:0005886">
    <property type="term" value="C:plasma membrane"/>
    <property type="evidence" value="ECO:0007669"/>
    <property type="project" value="UniProtKB-SubCell"/>
</dbReference>
<dbReference type="FunFam" id="2.60.40.420:FF:000057">
    <property type="entry name" value="Ephrin A4"/>
    <property type="match status" value="1"/>
</dbReference>
<evidence type="ECO:0000256" key="11">
    <source>
        <dbReference type="ARBA" id="ARBA00078735"/>
    </source>
</evidence>
<evidence type="ECO:0000256" key="1">
    <source>
        <dbReference type="ARBA" id="ARBA00004609"/>
    </source>
</evidence>
<dbReference type="GO" id="GO:0046875">
    <property type="term" value="F:ephrin receptor binding"/>
    <property type="evidence" value="ECO:0007669"/>
    <property type="project" value="InterPro"/>
</dbReference>
<evidence type="ECO:0000256" key="3">
    <source>
        <dbReference type="ARBA" id="ARBA00022622"/>
    </source>
</evidence>
<evidence type="ECO:0000256" key="10">
    <source>
        <dbReference type="ARBA" id="ARBA00069523"/>
    </source>
</evidence>
<feature type="signal peptide" evidence="14">
    <location>
        <begin position="1"/>
        <end position="38"/>
    </location>
</feature>
<keyword evidence="4 14" id="KW-0732">Signal</keyword>
<comment type="similarity">
    <text evidence="12 13">Belongs to the ephrin family.</text>
</comment>
<evidence type="ECO:0000256" key="6">
    <source>
        <dbReference type="ARBA" id="ARBA00023157"/>
    </source>
</evidence>
<evidence type="ECO:0000256" key="5">
    <source>
        <dbReference type="ARBA" id="ARBA00023136"/>
    </source>
</evidence>
<comment type="caution">
    <text evidence="12">Lacks conserved residue(s) required for the propagation of feature annotation.</text>
</comment>